<organism evidence="3 4">
    <name type="scientific">Tautonia plasticadhaerens</name>
    <dbReference type="NCBI Taxonomy" id="2527974"/>
    <lineage>
        <taxon>Bacteria</taxon>
        <taxon>Pseudomonadati</taxon>
        <taxon>Planctomycetota</taxon>
        <taxon>Planctomycetia</taxon>
        <taxon>Isosphaerales</taxon>
        <taxon>Isosphaeraceae</taxon>
        <taxon>Tautonia</taxon>
    </lineage>
</organism>
<keyword evidence="3" id="KW-0614">Plasmid</keyword>
<dbReference type="AlphaFoldDB" id="A0A518HFQ3"/>
<feature type="compositionally biased region" description="Basic and acidic residues" evidence="1">
    <location>
        <begin position="1"/>
        <end position="19"/>
    </location>
</feature>
<dbReference type="GO" id="GO:0003677">
    <property type="term" value="F:DNA binding"/>
    <property type="evidence" value="ECO:0007669"/>
    <property type="project" value="InterPro"/>
</dbReference>
<dbReference type="InterPro" id="IPR001387">
    <property type="entry name" value="Cro/C1-type_HTH"/>
</dbReference>
<dbReference type="SUPFAM" id="SSF47413">
    <property type="entry name" value="lambda repressor-like DNA-binding domains"/>
    <property type="match status" value="1"/>
</dbReference>
<dbReference type="InterPro" id="IPR010982">
    <property type="entry name" value="Lambda_DNA-bd_dom_sf"/>
</dbReference>
<reference evidence="3 4" key="1">
    <citation type="submission" date="2019-02" db="EMBL/GenBank/DDBJ databases">
        <title>Deep-cultivation of Planctomycetes and their phenomic and genomic characterization uncovers novel biology.</title>
        <authorList>
            <person name="Wiegand S."/>
            <person name="Jogler M."/>
            <person name="Boedeker C."/>
            <person name="Pinto D."/>
            <person name="Vollmers J."/>
            <person name="Rivas-Marin E."/>
            <person name="Kohn T."/>
            <person name="Peeters S.H."/>
            <person name="Heuer A."/>
            <person name="Rast P."/>
            <person name="Oberbeckmann S."/>
            <person name="Bunk B."/>
            <person name="Jeske O."/>
            <person name="Meyerdierks A."/>
            <person name="Storesund J.E."/>
            <person name="Kallscheuer N."/>
            <person name="Luecker S."/>
            <person name="Lage O.M."/>
            <person name="Pohl T."/>
            <person name="Merkel B.J."/>
            <person name="Hornburger P."/>
            <person name="Mueller R.-W."/>
            <person name="Bruemmer F."/>
            <person name="Labrenz M."/>
            <person name="Spormann A.M."/>
            <person name="Op den Camp H."/>
            <person name="Overmann J."/>
            <person name="Amann R."/>
            <person name="Jetten M.S.M."/>
            <person name="Mascher T."/>
            <person name="Medema M.H."/>
            <person name="Devos D.P."/>
            <person name="Kaster A.-K."/>
            <person name="Ovreas L."/>
            <person name="Rohde M."/>
            <person name="Galperin M.Y."/>
            <person name="Jogler C."/>
        </authorList>
    </citation>
    <scope>NUCLEOTIDE SEQUENCE [LARGE SCALE GENOMIC DNA]</scope>
    <source>
        <strain evidence="3 4">ElP</strain>
        <plasmid evidence="4">pelp_5</plasmid>
    </source>
</reference>
<sequence length="135" mass="14932">MHPRTRRELEALPPEKRAAAEAAIARDAAHRATLEGFEEEQDVIRRIREEFPPSAIIDPDLAAALAILRSERERQGLRLSDVSERSGIDRSTLSKLETGEVANPTVGTLREMARALNKRLIWSLEDAPPPGAPPP</sequence>
<dbReference type="EMBL" id="CP036431">
    <property type="protein sequence ID" value="QDV39658.1"/>
    <property type="molecule type" value="Genomic_DNA"/>
</dbReference>
<geneLocation type="plasmid" evidence="4">
    <name>pelp_5</name>
</geneLocation>
<protein>
    <submittedName>
        <fullName evidence="3">Helix-turn-helix protein</fullName>
    </submittedName>
</protein>
<dbReference type="CDD" id="cd00093">
    <property type="entry name" value="HTH_XRE"/>
    <property type="match status" value="1"/>
</dbReference>
<dbReference type="PROSITE" id="PS50943">
    <property type="entry name" value="HTH_CROC1"/>
    <property type="match status" value="1"/>
</dbReference>
<dbReference type="Proteomes" id="UP000317835">
    <property type="component" value="Plasmid pElP_5"/>
</dbReference>
<gene>
    <name evidence="3" type="ORF">ElP_76300</name>
</gene>
<accession>A0A518HFQ3</accession>
<evidence type="ECO:0000256" key="1">
    <source>
        <dbReference type="SAM" id="MobiDB-lite"/>
    </source>
</evidence>
<evidence type="ECO:0000313" key="4">
    <source>
        <dbReference type="Proteomes" id="UP000317835"/>
    </source>
</evidence>
<evidence type="ECO:0000313" key="3">
    <source>
        <dbReference type="EMBL" id="QDV39658.1"/>
    </source>
</evidence>
<dbReference type="RefSeq" id="WP_197447242.1">
    <property type="nucleotide sequence ID" value="NZ_CP036431.1"/>
</dbReference>
<evidence type="ECO:0000259" key="2">
    <source>
        <dbReference type="PROSITE" id="PS50943"/>
    </source>
</evidence>
<dbReference type="KEGG" id="tpla:ElP_76300"/>
<feature type="domain" description="HTH cro/C1-type" evidence="2">
    <location>
        <begin position="68"/>
        <end position="123"/>
    </location>
</feature>
<dbReference type="SMART" id="SM00530">
    <property type="entry name" value="HTH_XRE"/>
    <property type="match status" value="1"/>
</dbReference>
<dbReference type="Pfam" id="PF01381">
    <property type="entry name" value="HTH_3"/>
    <property type="match status" value="1"/>
</dbReference>
<feature type="region of interest" description="Disordered" evidence="1">
    <location>
        <begin position="1"/>
        <end position="24"/>
    </location>
</feature>
<dbReference type="Gene3D" id="1.10.260.40">
    <property type="entry name" value="lambda repressor-like DNA-binding domains"/>
    <property type="match status" value="1"/>
</dbReference>
<proteinExistence type="predicted"/>
<keyword evidence="4" id="KW-1185">Reference proteome</keyword>
<name>A0A518HFQ3_9BACT</name>